<keyword evidence="2" id="KW-1185">Reference proteome</keyword>
<proteinExistence type="predicted"/>
<reference evidence="1 2" key="1">
    <citation type="submission" date="2023-01" db="EMBL/GenBank/DDBJ databases">
        <authorList>
            <person name="Kreplak J."/>
        </authorList>
    </citation>
    <scope>NUCLEOTIDE SEQUENCE [LARGE SCALE GENOMIC DNA]</scope>
</reference>
<dbReference type="AlphaFoldDB" id="A0AAV0YEL9"/>
<sequence>MMEALEKTGRKYRLIGQGVSEVELATSDGSVVNVAMIVDPSSNQIIPTAHDRVLTIFMVTGAIENGCLELRDDNTLLDNCSKYEYSAGAEDQDKHCSTAEHGLNPDGCLIHPSDDSPGYEEKQSFVSLYNI</sequence>
<organism evidence="1 2">
    <name type="scientific">Vicia faba</name>
    <name type="common">Broad bean</name>
    <name type="synonym">Faba vulgaris</name>
    <dbReference type="NCBI Taxonomy" id="3906"/>
    <lineage>
        <taxon>Eukaryota</taxon>
        <taxon>Viridiplantae</taxon>
        <taxon>Streptophyta</taxon>
        <taxon>Embryophyta</taxon>
        <taxon>Tracheophyta</taxon>
        <taxon>Spermatophyta</taxon>
        <taxon>Magnoliopsida</taxon>
        <taxon>eudicotyledons</taxon>
        <taxon>Gunneridae</taxon>
        <taxon>Pentapetalae</taxon>
        <taxon>rosids</taxon>
        <taxon>fabids</taxon>
        <taxon>Fabales</taxon>
        <taxon>Fabaceae</taxon>
        <taxon>Papilionoideae</taxon>
        <taxon>50 kb inversion clade</taxon>
        <taxon>NPAAA clade</taxon>
        <taxon>Hologalegina</taxon>
        <taxon>IRL clade</taxon>
        <taxon>Fabeae</taxon>
        <taxon>Vicia</taxon>
    </lineage>
</organism>
<dbReference type="EMBL" id="CATIWC010001777">
    <property type="protein sequence ID" value="CAI8584435.1"/>
    <property type="molecule type" value="Genomic_DNA"/>
</dbReference>
<accession>A0AAV0YEL9</accession>
<dbReference type="Proteomes" id="UP001157006">
    <property type="component" value="Unassembled WGS sequence"/>
</dbReference>
<evidence type="ECO:0000313" key="2">
    <source>
        <dbReference type="Proteomes" id="UP001157006"/>
    </source>
</evidence>
<evidence type="ECO:0000313" key="1">
    <source>
        <dbReference type="EMBL" id="CAI8584435.1"/>
    </source>
</evidence>
<name>A0AAV0YEL9_VICFA</name>
<comment type="caution">
    <text evidence="1">The sequence shown here is derived from an EMBL/GenBank/DDBJ whole genome shotgun (WGS) entry which is preliminary data.</text>
</comment>
<protein>
    <submittedName>
        <fullName evidence="1">Uncharacterized protein</fullName>
    </submittedName>
</protein>
<gene>
    <name evidence="1" type="ORF">VFH_U074440</name>
</gene>